<keyword evidence="4" id="KW-1185">Reference proteome</keyword>
<proteinExistence type="predicted"/>
<feature type="signal peptide" evidence="1">
    <location>
        <begin position="1"/>
        <end position="21"/>
    </location>
</feature>
<dbReference type="InterPro" id="IPR051599">
    <property type="entry name" value="Cell_Envelope_Assoc"/>
</dbReference>
<dbReference type="EMBL" id="JBHSGN010000043">
    <property type="protein sequence ID" value="MFC4673017.1"/>
    <property type="molecule type" value="Genomic_DNA"/>
</dbReference>
<protein>
    <submittedName>
        <fullName evidence="3">YdcF family protein</fullName>
    </submittedName>
</protein>
<evidence type="ECO:0000313" key="3">
    <source>
        <dbReference type="EMBL" id="MFC4673017.1"/>
    </source>
</evidence>
<evidence type="ECO:0000313" key="4">
    <source>
        <dbReference type="Proteomes" id="UP001596023"/>
    </source>
</evidence>
<dbReference type="PANTHER" id="PTHR30336">
    <property type="entry name" value="INNER MEMBRANE PROTEIN, PROBABLE PERMEASE"/>
    <property type="match status" value="1"/>
</dbReference>
<dbReference type="RefSeq" id="WP_379994246.1">
    <property type="nucleotide sequence ID" value="NZ_JBHSGN010000043.1"/>
</dbReference>
<keyword evidence="1" id="KW-0732">Signal</keyword>
<name>A0ABV9KS29_9BACT</name>
<organism evidence="3 4">
    <name type="scientific">Dysgonomonas termitidis</name>
    <dbReference type="NCBI Taxonomy" id="1516126"/>
    <lineage>
        <taxon>Bacteria</taxon>
        <taxon>Pseudomonadati</taxon>
        <taxon>Bacteroidota</taxon>
        <taxon>Bacteroidia</taxon>
        <taxon>Bacteroidales</taxon>
        <taxon>Dysgonomonadaceae</taxon>
        <taxon>Dysgonomonas</taxon>
    </lineage>
</organism>
<reference evidence="4" key="1">
    <citation type="journal article" date="2019" name="Int. J. Syst. Evol. Microbiol.">
        <title>The Global Catalogue of Microorganisms (GCM) 10K type strain sequencing project: providing services to taxonomists for standard genome sequencing and annotation.</title>
        <authorList>
            <consortium name="The Broad Institute Genomics Platform"/>
            <consortium name="The Broad Institute Genome Sequencing Center for Infectious Disease"/>
            <person name="Wu L."/>
            <person name="Ma J."/>
        </authorList>
    </citation>
    <scope>NUCLEOTIDE SEQUENCE [LARGE SCALE GENOMIC DNA]</scope>
    <source>
        <strain evidence="4">CCUG 66188</strain>
    </source>
</reference>
<evidence type="ECO:0000256" key="1">
    <source>
        <dbReference type="SAM" id="SignalP"/>
    </source>
</evidence>
<dbReference type="Proteomes" id="UP001596023">
    <property type="component" value="Unassembled WGS sequence"/>
</dbReference>
<evidence type="ECO:0000259" key="2">
    <source>
        <dbReference type="Pfam" id="PF02698"/>
    </source>
</evidence>
<dbReference type="Pfam" id="PF02698">
    <property type="entry name" value="DUF218"/>
    <property type="match status" value="1"/>
</dbReference>
<sequence>MKIIQILCTLLLFSAAGYAQADASYRIVNPQKIESKNFYFVSLIEHSDEMKVIFRNDKDLSALAHRKYDDLQIAGNMLNIVNSLRFTDIEINVVSNRLKELYRPDNVLGRLVSNHLKPSGCYYEYETPGGADLLVKAWEQDARGINRVIDVYGEGQKPYYPRIDSISFVRNSPRHQNMLTESKRYLLEFLKDNNLFYANSLQAALLFLSINERNEAVDFEPLSETVNKKAYEHIHGTDWDKYPYSIILLLGSGPNEYVSTLNRDIRPRLKMVALKYRQGVAPFIVVSGGRVHPYKTPNSEAFYMKKYLMEECGVPEHAILMEPHARHTTTNVRNTVRIMFRQGIPMNKCALISSSESHISSVASPDFAKRCLNEMGVKPYELGKRISEQFLEFFPQITALQINPERDPLDP</sequence>
<dbReference type="InterPro" id="IPR014729">
    <property type="entry name" value="Rossmann-like_a/b/a_fold"/>
</dbReference>
<feature type="domain" description="DUF218" evidence="2">
    <location>
        <begin position="246"/>
        <end position="359"/>
    </location>
</feature>
<dbReference type="InterPro" id="IPR003848">
    <property type="entry name" value="DUF218"/>
</dbReference>
<accession>A0ABV9KS29</accession>
<dbReference type="CDD" id="cd06259">
    <property type="entry name" value="YdcF-like"/>
    <property type="match status" value="1"/>
</dbReference>
<dbReference type="Gene3D" id="3.40.50.620">
    <property type="entry name" value="HUPs"/>
    <property type="match status" value="1"/>
</dbReference>
<feature type="chain" id="PRO_5047067776" evidence="1">
    <location>
        <begin position="22"/>
        <end position="411"/>
    </location>
</feature>
<dbReference type="PANTHER" id="PTHR30336:SF20">
    <property type="entry name" value="DUF218 DOMAIN-CONTAINING PROTEIN"/>
    <property type="match status" value="1"/>
</dbReference>
<comment type="caution">
    <text evidence="3">The sequence shown here is derived from an EMBL/GenBank/DDBJ whole genome shotgun (WGS) entry which is preliminary data.</text>
</comment>
<gene>
    <name evidence="3" type="ORF">ACFO6W_04870</name>
</gene>